<dbReference type="RefSeq" id="WP_151078420.1">
    <property type="nucleotide sequence ID" value="NZ_CP047647.1"/>
</dbReference>
<dbReference type="EMBL" id="VTWU01000003">
    <property type="protein sequence ID" value="KAA9332999.1"/>
    <property type="molecule type" value="Genomic_DNA"/>
</dbReference>
<evidence type="ECO:0000256" key="2">
    <source>
        <dbReference type="SAM" id="SignalP"/>
    </source>
</evidence>
<dbReference type="SUPFAM" id="SSF49265">
    <property type="entry name" value="Fibronectin type III"/>
    <property type="match status" value="1"/>
</dbReference>
<proteinExistence type="predicted"/>
<name>A0A7L4ZZ46_9BACT</name>
<dbReference type="InterPro" id="IPR001466">
    <property type="entry name" value="Beta-lactam-related"/>
</dbReference>
<feature type="region of interest" description="Disordered" evidence="1">
    <location>
        <begin position="531"/>
        <end position="560"/>
    </location>
</feature>
<accession>A0A7L4ZZ46</accession>
<dbReference type="SUPFAM" id="SSF56601">
    <property type="entry name" value="beta-lactamase/transpeptidase-like"/>
    <property type="match status" value="1"/>
</dbReference>
<dbReference type="InterPro" id="IPR013783">
    <property type="entry name" value="Ig-like_fold"/>
</dbReference>
<keyword evidence="4" id="KW-1185">Reference proteome</keyword>
<feature type="chain" id="PRO_5043545942" evidence="2">
    <location>
        <begin position="19"/>
        <end position="579"/>
    </location>
</feature>
<evidence type="ECO:0000313" key="4">
    <source>
        <dbReference type="Proteomes" id="UP000326380"/>
    </source>
</evidence>
<dbReference type="Gene3D" id="3.40.710.10">
    <property type="entry name" value="DD-peptidase/beta-lactamase superfamily"/>
    <property type="match status" value="1"/>
</dbReference>
<dbReference type="PANTHER" id="PTHR46825:SF9">
    <property type="entry name" value="BETA-LACTAMASE-RELATED DOMAIN-CONTAINING PROTEIN"/>
    <property type="match status" value="1"/>
</dbReference>
<dbReference type="InterPro" id="IPR012338">
    <property type="entry name" value="Beta-lactam/transpept-like"/>
</dbReference>
<dbReference type="Pfam" id="PF00144">
    <property type="entry name" value="Beta-lactamase"/>
    <property type="match status" value="1"/>
</dbReference>
<reference evidence="3 4" key="1">
    <citation type="submission" date="2019-09" db="EMBL/GenBank/DDBJ databases">
        <title>Genome sequence of Hymenobacter sp. M3.</title>
        <authorList>
            <person name="Srinivasan S."/>
        </authorList>
    </citation>
    <scope>NUCLEOTIDE SEQUENCE [LARGE SCALE GENOMIC DNA]</scope>
    <source>
        <strain evidence="3 4">M3</strain>
    </source>
</reference>
<dbReference type="Gene3D" id="2.60.40.10">
    <property type="entry name" value="Immunoglobulins"/>
    <property type="match status" value="1"/>
</dbReference>
<dbReference type="InterPro" id="IPR036116">
    <property type="entry name" value="FN3_sf"/>
</dbReference>
<dbReference type="Proteomes" id="UP000326380">
    <property type="component" value="Unassembled WGS sequence"/>
</dbReference>
<gene>
    <name evidence="3" type="ORF">F0P96_08415</name>
</gene>
<evidence type="ECO:0000313" key="3">
    <source>
        <dbReference type="EMBL" id="KAA9332999.1"/>
    </source>
</evidence>
<comment type="caution">
    <text evidence="3">The sequence shown here is derived from an EMBL/GenBank/DDBJ whole genome shotgun (WGS) entry which is preliminary data.</text>
</comment>
<sequence length="579" mass="62654">MKKLLVLLWGLLAVPALAQTGIPVPQLAACDALVGKFMQRWKVPGASVAISRHGKLVYARGFGYADLTRTEPMQPAHQLRVASVSKPVTAVAIMKLVEDGRLSLDHKVFGPEGYLQNAYYTDAVTDARIYDITVQQLLEHAAGWNRNAGVDGFPGSDPIEFPLHVAETLHAPNPVGDSTLVRFLLAKGLDFDPGSRFAYSNIGYLILGKVLESVTHQPYEQWVQQHVLAPSGVHEAHLGRNLLANKLPFEAEYFSNEHDASCYGTGKQVAMPYGGRNLEAMNAHGGWVFSARDLVRLLLAIDGSPSHPDLLTPASVATMLQPSDNNRRYAKGWMVNKGRVRWHTGSLDGTASCVATNNEGYTWAILLNGCPAPNRFWNDLEELGWDCIKSTNDWPTLDLLPPDRQPAQLRAQPTLNGTARLTWTPGNGTHNLVVVHEGSPAQARPLDGQLYAASSTFGYGAALGHGSFVVEAGPDSTVIVGHLTPGKTYYAQVLAYNQSEATNHLPVYALEGSPSVAFRLPVAPAVIAQKAKPATQATSRKASARAKARRPAQQPTAEKPARTLPGYLGWLFGLGRAQP</sequence>
<keyword evidence="2" id="KW-0732">Signal</keyword>
<organism evidence="3 4">
    <name type="scientific">Hymenobacter busanensis</name>
    <dbReference type="NCBI Taxonomy" id="2607656"/>
    <lineage>
        <taxon>Bacteria</taxon>
        <taxon>Pseudomonadati</taxon>
        <taxon>Bacteroidota</taxon>
        <taxon>Cytophagia</taxon>
        <taxon>Cytophagales</taxon>
        <taxon>Hymenobacteraceae</taxon>
        <taxon>Hymenobacter</taxon>
    </lineage>
</organism>
<dbReference type="AlphaFoldDB" id="A0A7L4ZZ46"/>
<dbReference type="InterPro" id="IPR050491">
    <property type="entry name" value="AmpC-like"/>
</dbReference>
<evidence type="ECO:0000256" key="1">
    <source>
        <dbReference type="SAM" id="MobiDB-lite"/>
    </source>
</evidence>
<dbReference type="PANTHER" id="PTHR46825">
    <property type="entry name" value="D-ALANYL-D-ALANINE-CARBOXYPEPTIDASE/ENDOPEPTIDASE AMPH"/>
    <property type="match status" value="1"/>
</dbReference>
<feature type="signal peptide" evidence="2">
    <location>
        <begin position="1"/>
        <end position="18"/>
    </location>
</feature>
<protein>
    <submittedName>
        <fullName evidence="3">Beta-lactamase family protein</fullName>
    </submittedName>
</protein>